<sequence length="228" mass="26310">MRTRRRLERFQQITTKNTHSGAVVSSDTKGTPREPSIVFPTDRPACRPISQKLSKWSRGRSVTPLGQSQFIKSNLNLILRRCILVLFVFHQRLIMRYVPFHVTSLTLLTWLLRSDLSSWREIFQRYINSKAFESLYEAHAVSSRGLGDKWKLKLKQSHEALQSFLELNMFILNIKKLEQANADAICKILKKHAKQISLPLPFSNGQDYFTQALALAPRSTLPLQLIPH</sequence>
<keyword evidence="2" id="KW-1185">Reference proteome</keyword>
<dbReference type="OrthoDB" id="5588846at2759"/>
<evidence type="ECO:0000313" key="1">
    <source>
        <dbReference type="EMBL" id="KAF9025381.1"/>
    </source>
</evidence>
<gene>
    <name evidence="1" type="ORF">BDP27DRAFT_1009038</name>
</gene>
<comment type="caution">
    <text evidence="1">The sequence shown here is derived from an EMBL/GenBank/DDBJ whole genome shotgun (WGS) entry which is preliminary data.</text>
</comment>
<name>A0A9P5P620_9AGAR</name>
<organism evidence="1 2">
    <name type="scientific">Rhodocollybia butyracea</name>
    <dbReference type="NCBI Taxonomy" id="206335"/>
    <lineage>
        <taxon>Eukaryota</taxon>
        <taxon>Fungi</taxon>
        <taxon>Dikarya</taxon>
        <taxon>Basidiomycota</taxon>
        <taxon>Agaricomycotina</taxon>
        <taxon>Agaricomycetes</taxon>
        <taxon>Agaricomycetidae</taxon>
        <taxon>Agaricales</taxon>
        <taxon>Marasmiineae</taxon>
        <taxon>Omphalotaceae</taxon>
        <taxon>Rhodocollybia</taxon>
    </lineage>
</organism>
<protein>
    <submittedName>
        <fullName evidence="1">Uncharacterized protein</fullName>
    </submittedName>
</protein>
<reference evidence="1" key="1">
    <citation type="submission" date="2020-11" db="EMBL/GenBank/DDBJ databases">
        <authorList>
            <consortium name="DOE Joint Genome Institute"/>
            <person name="Ahrendt S."/>
            <person name="Riley R."/>
            <person name="Andreopoulos W."/>
            <person name="Labutti K."/>
            <person name="Pangilinan J."/>
            <person name="Ruiz-Duenas F.J."/>
            <person name="Barrasa J.M."/>
            <person name="Sanchez-Garcia M."/>
            <person name="Camarero S."/>
            <person name="Miyauchi S."/>
            <person name="Serrano A."/>
            <person name="Linde D."/>
            <person name="Babiker R."/>
            <person name="Drula E."/>
            <person name="Ayuso-Fernandez I."/>
            <person name="Pacheco R."/>
            <person name="Padilla G."/>
            <person name="Ferreira P."/>
            <person name="Barriuso J."/>
            <person name="Kellner H."/>
            <person name="Castanera R."/>
            <person name="Alfaro M."/>
            <person name="Ramirez L."/>
            <person name="Pisabarro A.G."/>
            <person name="Kuo A."/>
            <person name="Tritt A."/>
            <person name="Lipzen A."/>
            <person name="He G."/>
            <person name="Yan M."/>
            <person name="Ng V."/>
            <person name="Cullen D."/>
            <person name="Martin F."/>
            <person name="Rosso M.-N."/>
            <person name="Henrissat B."/>
            <person name="Hibbett D."/>
            <person name="Martinez A.T."/>
            <person name="Grigoriev I.V."/>
        </authorList>
    </citation>
    <scope>NUCLEOTIDE SEQUENCE</scope>
    <source>
        <strain evidence="1">AH 40177</strain>
    </source>
</reference>
<dbReference type="Proteomes" id="UP000772434">
    <property type="component" value="Unassembled WGS sequence"/>
</dbReference>
<evidence type="ECO:0000313" key="2">
    <source>
        <dbReference type="Proteomes" id="UP000772434"/>
    </source>
</evidence>
<proteinExistence type="predicted"/>
<dbReference type="AlphaFoldDB" id="A0A9P5P620"/>
<dbReference type="EMBL" id="JADNRY010000869">
    <property type="protein sequence ID" value="KAF9025381.1"/>
    <property type="molecule type" value="Genomic_DNA"/>
</dbReference>
<accession>A0A9P5P620</accession>